<comment type="caution">
    <text evidence="1">The sequence shown here is derived from an EMBL/GenBank/DDBJ whole genome shotgun (WGS) entry which is preliminary data.</text>
</comment>
<dbReference type="Pfam" id="PF14433">
    <property type="entry name" value="SUKH-3"/>
    <property type="match status" value="1"/>
</dbReference>
<dbReference type="Proteomes" id="UP000235943">
    <property type="component" value="Unassembled WGS sequence"/>
</dbReference>
<dbReference type="RefSeq" id="WP_180989887.1">
    <property type="nucleotide sequence ID" value="NZ_POUC01000679.1"/>
</dbReference>
<keyword evidence="2" id="KW-1185">Reference proteome</keyword>
<evidence type="ECO:0000313" key="1">
    <source>
        <dbReference type="EMBL" id="PNG16516.1"/>
    </source>
</evidence>
<organism evidence="1 2">
    <name type="scientific">Streptomyces cahuitamycinicus</name>
    <dbReference type="NCBI Taxonomy" id="2070367"/>
    <lineage>
        <taxon>Bacteria</taxon>
        <taxon>Bacillati</taxon>
        <taxon>Actinomycetota</taxon>
        <taxon>Actinomycetes</taxon>
        <taxon>Kitasatosporales</taxon>
        <taxon>Streptomycetaceae</taxon>
        <taxon>Streptomyces</taxon>
    </lineage>
</organism>
<dbReference type="InterPro" id="IPR025850">
    <property type="entry name" value="SUKH-3"/>
</dbReference>
<protein>
    <submittedName>
        <fullName evidence="1">SUKH-3 domain containing protein</fullName>
    </submittedName>
</protein>
<accession>A0A2N8TBX4</accession>
<dbReference type="AlphaFoldDB" id="A0A2N8TBX4"/>
<feature type="non-terminal residue" evidence="1">
    <location>
        <position position="1"/>
    </location>
</feature>
<reference evidence="1 2" key="1">
    <citation type="submission" date="2018-01" db="EMBL/GenBank/DDBJ databases">
        <title>Draft genome sequence of Streptomyces sp. 13K301.</title>
        <authorList>
            <person name="Sahin N."/>
            <person name="Saygin H."/>
            <person name="Ay H."/>
        </authorList>
    </citation>
    <scope>NUCLEOTIDE SEQUENCE [LARGE SCALE GENOMIC DNA]</scope>
    <source>
        <strain evidence="1 2">13K301</strain>
    </source>
</reference>
<proteinExistence type="predicted"/>
<name>A0A2N8TBX4_9ACTN</name>
<dbReference type="EMBL" id="POUC01000679">
    <property type="protein sequence ID" value="PNG16516.1"/>
    <property type="molecule type" value="Genomic_DNA"/>
</dbReference>
<sequence>DVYKRKLHGLHMARTLADLGRALATDVCPLGTETDSQALLAIDTDGRAYTLDHTGDWYLGPDIDQALATLITGTEPTRLTTG</sequence>
<gene>
    <name evidence="1" type="ORF">C1J00_41500</name>
</gene>
<evidence type="ECO:0000313" key="2">
    <source>
        <dbReference type="Proteomes" id="UP000235943"/>
    </source>
</evidence>